<keyword evidence="4" id="KW-0378">Hydrolase</keyword>
<dbReference type="InterPro" id="IPR011990">
    <property type="entry name" value="TPR-like_helical_dom_sf"/>
</dbReference>
<dbReference type="PANTHER" id="PTHR44523">
    <property type="entry name" value="TETRATRICOPEPTIDE REPEAT PROTEIN 13"/>
    <property type="match status" value="1"/>
</dbReference>
<feature type="transmembrane region" description="Helical" evidence="2">
    <location>
        <begin position="6"/>
        <end position="23"/>
    </location>
</feature>
<keyword evidence="2" id="KW-0812">Transmembrane</keyword>
<keyword evidence="2" id="KW-0472">Membrane</keyword>
<reference evidence="4 5" key="1">
    <citation type="submission" date="2013-08" db="EMBL/GenBank/DDBJ databases">
        <authorList>
            <person name="Durkin A.S."/>
            <person name="Haft D.R."/>
            <person name="McCorrison J."/>
            <person name="Torralba M."/>
            <person name="Gillis M."/>
            <person name="Haft D.H."/>
            <person name="Methe B."/>
            <person name="Sutton G."/>
            <person name="Nelson K.E."/>
        </authorList>
    </citation>
    <scope>NUCLEOTIDE SEQUENCE [LARGE SCALE GENOMIC DNA]</scope>
    <source>
        <strain evidence="4 5">ATCC 35536</strain>
    </source>
</reference>
<organism evidence="4 5">
    <name type="scientific">Treponema socranskii subsp. socranskii VPI DR56BR1116 = ATCC 35536</name>
    <dbReference type="NCBI Taxonomy" id="1125725"/>
    <lineage>
        <taxon>Bacteria</taxon>
        <taxon>Pseudomonadati</taxon>
        <taxon>Spirochaetota</taxon>
        <taxon>Spirochaetia</taxon>
        <taxon>Spirochaetales</taxon>
        <taxon>Treponemataceae</taxon>
        <taxon>Treponema</taxon>
    </lineage>
</organism>
<keyword evidence="1" id="KW-0802">TPR repeat</keyword>
<comment type="caution">
    <text evidence="4">The sequence shown here is derived from an EMBL/GenBank/DDBJ whole genome shotgun (WGS) entry which is preliminary data.</text>
</comment>
<feature type="domain" description="Restriction endonuclease type IV Mrr" evidence="3">
    <location>
        <begin position="337"/>
        <end position="447"/>
    </location>
</feature>
<dbReference type="Proteomes" id="UP000016646">
    <property type="component" value="Unassembled WGS sequence"/>
</dbReference>
<dbReference type="PROSITE" id="PS50005">
    <property type="entry name" value="TPR"/>
    <property type="match status" value="2"/>
</dbReference>
<feature type="repeat" description="TPR" evidence="1">
    <location>
        <begin position="170"/>
        <end position="203"/>
    </location>
</feature>
<dbReference type="Gene3D" id="1.25.40.10">
    <property type="entry name" value="Tetratricopeptide repeat domain"/>
    <property type="match status" value="3"/>
</dbReference>
<dbReference type="InterPro" id="IPR007560">
    <property type="entry name" value="Restrct_endonuc_IV_Mrr"/>
</dbReference>
<dbReference type="GO" id="GO:0004519">
    <property type="term" value="F:endonuclease activity"/>
    <property type="evidence" value="ECO:0007669"/>
    <property type="project" value="UniProtKB-KW"/>
</dbReference>
<dbReference type="SMART" id="SM00028">
    <property type="entry name" value="TPR"/>
    <property type="match status" value="6"/>
</dbReference>
<dbReference type="Pfam" id="PF13432">
    <property type="entry name" value="TPR_16"/>
    <property type="match status" value="2"/>
</dbReference>
<keyword evidence="2" id="KW-1133">Transmembrane helix</keyword>
<evidence type="ECO:0000256" key="2">
    <source>
        <dbReference type="SAM" id="Phobius"/>
    </source>
</evidence>
<accession>A0ABP2YN05</accession>
<gene>
    <name evidence="4" type="ORF">HMPREF0860_1139</name>
</gene>
<dbReference type="EMBL" id="AVQI01000067">
    <property type="protein sequence ID" value="ERK00427.1"/>
    <property type="molecule type" value="Genomic_DNA"/>
</dbReference>
<dbReference type="InterPro" id="IPR019734">
    <property type="entry name" value="TPR_rpt"/>
</dbReference>
<keyword evidence="4" id="KW-0255">Endonuclease</keyword>
<dbReference type="Pfam" id="PF14559">
    <property type="entry name" value="TPR_19"/>
    <property type="match status" value="1"/>
</dbReference>
<dbReference type="SUPFAM" id="SSF48452">
    <property type="entry name" value="TPR-like"/>
    <property type="match status" value="2"/>
</dbReference>
<dbReference type="Pfam" id="PF04471">
    <property type="entry name" value="Mrr_cat"/>
    <property type="match status" value="1"/>
</dbReference>
<evidence type="ECO:0000256" key="1">
    <source>
        <dbReference type="PROSITE-ProRule" id="PRU00339"/>
    </source>
</evidence>
<feature type="repeat" description="TPR" evidence="1">
    <location>
        <begin position="136"/>
        <end position="169"/>
    </location>
</feature>
<keyword evidence="5" id="KW-1185">Reference proteome</keyword>
<evidence type="ECO:0000313" key="5">
    <source>
        <dbReference type="Proteomes" id="UP000016646"/>
    </source>
</evidence>
<name>A0ABP2YN05_TRESO</name>
<sequence>MEPIQIAVIAALIAFIAGLLLFLTKSVLAPKRAENILKLIKQKKLSAAEKLAKQILAKEPKNYLVHYYLGKAYLAENRAELALMEYKTVSENAVFGDDIAEVPFRKNLAALYLQCNQDENALREFLLLTKLEPENADAYYSAGKIYEKQNRTDTALTLFRKTVALDKRRAEAHASLALLLANAKQFAEAKKEIDLALSLNPEAYSNYYYLGKILKENKDYAGAVKAFEKAQRSTEYRERSLIERGISLMLAGRPDSALIDLSRAVELDKAGIKQETLHARYCMAACFEVLRQIDNAIAQWEIIYKKNHAFRDVAAKLAKYKDIQTNDALKDYLTCGNEDFTAMCAKLTQNALSFAVQRSDAAKWGCQIIATERDGDWMSVRKQLYLLRFYRFSDPLEDSVVRQALDDLKGTNCSRAYIFSSSDFSRSARTFAEGRPVELIGKEQLEQALKKSGV</sequence>
<dbReference type="RefSeq" id="WP_021495698.1">
    <property type="nucleotide sequence ID" value="NZ_AVQI01000067.1"/>
</dbReference>
<keyword evidence="4" id="KW-0540">Nuclease</keyword>
<proteinExistence type="predicted"/>
<evidence type="ECO:0000313" key="4">
    <source>
        <dbReference type="EMBL" id="ERK00427.1"/>
    </source>
</evidence>
<evidence type="ECO:0000259" key="3">
    <source>
        <dbReference type="Pfam" id="PF04471"/>
    </source>
</evidence>
<protein>
    <submittedName>
        <fullName evidence="4">Restriction endonuclease</fullName>
    </submittedName>
</protein>
<dbReference type="PANTHER" id="PTHR44523:SF1">
    <property type="entry name" value="TETRATRICOPEPTIDE REPEAT PROTEIN 13"/>
    <property type="match status" value="1"/>
</dbReference>